<reference evidence="1 2" key="1">
    <citation type="submission" date="2018-06" db="EMBL/GenBank/DDBJ databases">
        <title>Genomic Encyclopedia of Type Strains, Phase III (KMG-III): the genomes of soil and plant-associated and newly described type strains.</title>
        <authorList>
            <person name="Whitman W."/>
        </authorList>
    </citation>
    <scope>NUCLEOTIDE SEQUENCE [LARGE SCALE GENOMIC DNA]</scope>
    <source>
        <strain evidence="1 2">CGMCC 4.7090</strain>
    </source>
</reference>
<name>A0A327ZH02_9ACTN</name>
<sequence>MNPDFQVDADELIRQATAADDIAARLNGTADAAPHLHPSPRWAATTATALVADALRLQLRQLGGDVSETARLISAAAAAYQEADARAAARFRLSR</sequence>
<organism evidence="1 2">
    <name type="scientific">Actinoplanes lutulentus</name>
    <dbReference type="NCBI Taxonomy" id="1287878"/>
    <lineage>
        <taxon>Bacteria</taxon>
        <taxon>Bacillati</taxon>
        <taxon>Actinomycetota</taxon>
        <taxon>Actinomycetes</taxon>
        <taxon>Micromonosporales</taxon>
        <taxon>Micromonosporaceae</taxon>
        <taxon>Actinoplanes</taxon>
    </lineage>
</organism>
<proteinExistence type="predicted"/>
<evidence type="ECO:0000313" key="1">
    <source>
        <dbReference type="EMBL" id="RAK40432.1"/>
    </source>
</evidence>
<keyword evidence="2" id="KW-1185">Reference proteome</keyword>
<accession>A0A327ZH02</accession>
<dbReference type="Proteomes" id="UP000249341">
    <property type="component" value="Unassembled WGS sequence"/>
</dbReference>
<dbReference type="OrthoDB" id="9975759at2"/>
<gene>
    <name evidence="1" type="ORF">B0I29_103465</name>
</gene>
<dbReference type="EMBL" id="QLMJ01000003">
    <property type="protein sequence ID" value="RAK40432.1"/>
    <property type="molecule type" value="Genomic_DNA"/>
</dbReference>
<protein>
    <submittedName>
        <fullName evidence="1">Excreted virulence factor EspC (Type VII ESX diderm)</fullName>
    </submittedName>
</protein>
<comment type="caution">
    <text evidence="1">The sequence shown here is derived from an EMBL/GenBank/DDBJ whole genome shotgun (WGS) entry which is preliminary data.</text>
</comment>
<dbReference type="RefSeq" id="WP_111648459.1">
    <property type="nucleotide sequence ID" value="NZ_JACHWI010000004.1"/>
</dbReference>
<dbReference type="AlphaFoldDB" id="A0A327ZH02"/>
<evidence type="ECO:0000313" key="2">
    <source>
        <dbReference type="Proteomes" id="UP000249341"/>
    </source>
</evidence>